<evidence type="ECO:0000313" key="2">
    <source>
        <dbReference type="Proteomes" id="UP000318053"/>
    </source>
</evidence>
<comment type="caution">
    <text evidence="1">The sequence shown here is derived from an EMBL/GenBank/DDBJ whole genome shotgun (WGS) entry which is preliminary data.</text>
</comment>
<evidence type="ECO:0008006" key="3">
    <source>
        <dbReference type="Google" id="ProtNLM"/>
    </source>
</evidence>
<dbReference type="InterPro" id="IPR025368">
    <property type="entry name" value="DUF4272"/>
</dbReference>
<dbReference type="EMBL" id="SJPK01000004">
    <property type="protein sequence ID" value="TWT67258.1"/>
    <property type="molecule type" value="Genomic_DNA"/>
</dbReference>
<organism evidence="1 2">
    <name type="scientific">Allorhodopirellula solitaria</name>
    <dbReference type="NCBI Taxonomy" id="2527987"/>
    <lineage>
        <taxon>Bacteria</taxon>
        <taxon>Pseudomonadati</taxon>
        <taxon>Planctomycetota</taxon>
        <taxon>Planctomycetia</taxon>
        <taxon>Pirellulales</taxon>
        <taxon>Pirellulaceae</taxon>
        <taxon>Allorhodopirellula</taxon>
    </lineage>
</organism>
<dbReference type="OrthoDB" id="4399984at2"/>
<reference evidence="1 2" key="1">
    <citation type="submission" date="2019-02" db="EMBL/GenBank/DDBJ databases">
        <title>Deep-cultivation of Planctomycetes and their phenomic and genomic characterization uncovers novel biology.</title>
        <authorList>
            <person name="Wiegand S."/>
            <person name="Jogler M."/>
            <person name="Boedeker C."/>
            <person name="Pinto D."/>
            <person name="Vollmers J."/>
            <person name="Rivas-Marin E."/>
            <person name="Kohn T."/>
            <person name="Peeters S.H."/>
            <person name="Heuer A."/>
            <person name="Rast P."/>
            <person name="Oberbeckmann S."/>
            <person name="Bunk B."/>
            <person name="Jeske O."/>
            <person name="Meyerdierks A."/>
            <person name="Storesund J.E."/>
            <person name="Kallscheuer N."/>
            <person name="Luecker S."/>
            <person name="Lage O.M."/>
            <person name="Pohl T."/>
            <person name="Merkel B.J."/>
            <person name="Hornburger P."/>
            <person name="Mueller R.-W."/>
            <person name="Bruemmer F."/>
            <person name="Labrenz M."/>
            <person name="Spormann A.M."/>
            <person name="Op Den Camp H."/>
            <person name="Overmann J."/>
            <person name="Amann R."/>
            <person name="Jetten M.S.M."/>
            <person name="Mascher T."/>
            <person name="Medema M.H."/>
            <person name="Devos D.P."/>
            <person name="Kaster A.-K."/>
            <person name="Ovreas L."/>
            <person name="Rohde M."/>
            <person name="Galperin M.Y."/>
            <person name="Jogler C."/>
        </authorList>
    </citation>
    <scope>NUCLEOTIDE SEQUENCE [LARGE SCALE GENOMIC DNA]</scope>
    <source>
        <strain evidence="1 2">CA85</strain>
    </source>
</reference>
<dbReference type="Proteomes" id="UP000318053">
    <property type="component" value="Unassembled WGS sequence"/>
</dbReference>
<sequence>MGRGLSVSAEQLPAVVPQVRETLAFSTLVAPPEPPGGLRRAHPDAALDRAGEIVQWLSQPPRRDQAIVHPICEHLQRCQHVYPLADQSDVDRANCESWAWQANVIWVTPDLRILDPAGRVLFEEPSASPDPLAVIPFPVDARQRQGEAAMMLRNRMVEPVEGFLPVRGEHEITPVDPAEVARRALALFLVATRGESILSGQPIDALRMRKRCPLGYDAMSPQERVFFDDAPGSPTTAATHQANASAAAQSMIWRYEGLATLQWALSMQFELPWPDERADLTATTRLMIDLPDVEIVEQARLRSTSELLDAAELHYQALQAIVAIQQGGQEPSQIANAQVLDPGIVCERLTALAWICRLAPATPNRVANPESSDVVDPSRSNWDATVDWVESGCA</sequence>
<dbReference type="AlphaFoldDB" id="A0A5C5XX37"/>
<evidence type="ECO:0000313" key="1">
    <source>
        <dbReference type="EMBL" id="TWT67258.1"/>
    </source>
</evidence>
<dbReference type="Pfam" id="PF14094">
    <property type="entry name" value="DUF4272"/>
    <property type="match status" value="1"/>
</dbReference>
<keyword evidence="2" id="KW-1185">Reference proteome</keyword>
<protein>
    <recommendedName>
        <fullName evidence="3">DUF4272 domain-containing protein</fullName>
    </recommendedName>
</protein>
<proteinExistence type="predicted"/>
<accession>A0A5C5XX37</accession>
<name>A0A5C5XX37_9BACT</name>
<gene>
    <name evidence="1" type="ORF">CA85_21080</name>
</gene>